<evidence type="ECO:0000313" key="3">
    <source>
        <dbReference type="Proteomes" id="UP000000235"/>
    </source>
</evidence>
<feature type="region of interest" description="Disordered" evidence="1">
    <location>
        <begin position="240"/>
        <end position="263"/>
    </location>
</feature>
<dbReference type="STRING" id="369723.Strop_1321"/>
<feature type="region of interest" description="Disordered" evidence="1">
    <location>
        <begin position="422"/>
        <end position="442"/>
    </location>
</feature>
<organism evidence="2 3">
    <name type="scientific">Salinispora tropica (strain ATCC BAA-916 / DSM 44818 / JCM 13857 / NBRC 105044 / CNB-440)</name>
    <dbReference type="NCBI Taxonomy" id="369723"/>
    <lineage>
        <taxon>Bacteria</taxon>
        <taxon>Bacillati</taxon>
        <taxon>Actinomycetota</taxon>
        <taxon>Actinomycetes</taxon>
        <taxon>Micromonosporales</taxon>
        <taxon>Micromonosporaceae</taxon>
        <taxon>Salinispora</taxon>
    </lineage>
</organism>
<accession>A4X4J1</accession>
<feature type="compositionally biased region" description="Basic and acidic residues" evidence="1">
    <location>
        <begin position="141"/>
        <end position="155"/>
    </location>
</feature>
<evidence type="ECO:0000313" key="2">
    <source>
        <dbReference type="EMBL" id="ABP53791.1"/>
    </source>
</evidence>
<dbReference type="AlphaFoldDB" id="A4X4J1"/>
<feature type="compositionally biased region" description="Basic and acidic residues" evidence="1">
    <location>
        <begin position="109"/>
        <end position="120"/>
    </location>
</feature>
<gene>
    <name evidence="2" type="ordered locus">Strop_1321</name>
</gene>
<keyword evidence="3" id="KW-1185">Reference proteome</keyword>
<feature type="compositionally biased region" description="Basic and acidic residues" evidence="1">
    <location>
        <begin position="50"/>
        <end position="85"/>
    </location>
</feature>
<reference evidence="3" key="1">
    <citation type="journal article" date="2007" name="Proc. Natl. Acad. Sci. U.S.A.">
        <title>Genome sequencing reveals complex secondary metabolome in the marine actinomycete Salinispora tropica.</title>
        <authorList>
            <person name="Udwary D.W."/>
            <person name="Zeigler L."/>
            <person name="Asolkar R.N."/>
            <person name="Singan V."/>
            <person name="Lapidus A."/>
            <person name="Fenical W."/>
            <person name="Jensen P.R."/>
            <person name="Moore B.S."/>
        </authorList>
    </citation>
    <scope>NUCLEOTIDE SEQUENCE [LARGE SCALE GENOMIC DNA]</scope>
    <source>
        <strain evidence="3">ATCC BAA-916 / DSM 44818 / CNB-440</strain>
    </source>
</reference>
<proteinExistence type="predicted"/>
<feature type="region of interest" description="Disordered" evidence="1">
    <location>
        <begin position="1"/>
        <end position="192"/>
    </location>
</feature>
<dbReference type="KEGG" id="stp:Strop_1321"/>
<sequence length="442" mass="48305">MADPAGPRLTGRRAPGLTGRRAPGLTGRRAPGLTGRRAPGLTGRRAPGLTDRRAPGLADSRPDRRSADRERRRHEEHQSGGEMGRRRPQPTATIRQRQPAGTQPVQADGEDRHPADEEHPGQYVRRRQLPGQPVQQHPQCRHLEGQHQDSEDHHQRGSACPIDAVARRRRRRRRGRQITARPDRRHRSGRQLQRVDRLAGGAVRLHDRVSAQRARLPRLRDRAGPTERVRAGGRELVTRLPRAPPRPVSDGLAGDLRVSTGPPRAARPVALGLRPGVAVRTRGAEASGVLLADPERTGVLRAAEPSPPVAKVPVPAVPATLLGAPKVPLAVAALTPPGRLPIAPLPVAGVPTRLLIFGETPSSVHVGTVCDRLRGRHSPGSRPRPAPAQPTLVIQAPLSVLGEVVRSNDRVRSIARRQLDRPFVHRRHRRPQVRTARTTTRS</sequence>
<dbReference type="EMBL" id="CP000667">
    <property type="protein sequence ID" value="ABP53791.1"/>
    <property type="molecule type" value="Genomic_DNA"/>
</dbReference>
<protein>
    <submittedName>
        <fullName evidence="2">Uncharacterized protein</fullName>
    </submittedName>
</protein>
<feature type="compositionally biased region" description="Basic residues" evidence="1">
    <location>
        <begin position="167"/>
        <end position="176"/>
    </location>
</feature>
<dbReference type="HOGENOM" id="CLU_619475_0_0_11"/>
<feature type="compositionally biased region" description="Polar residues" evidence="1">
    <location>
        <begin position="90"/>
        <end position="105"/>
    </location>
</feature>
<evidence type="ECO:0000256" key="1">
    <source>
        <dbReference type="SAM" id="MobiDB-lite"/>
    </source>
</evidence>
<name>A4X4J1_SALTO</name>
<dbReference type="Proteomes" id="UP000000235">
    <property type="component" value="Chromosome"/>
</dbReference>